<dbReference type="GO" id="GO:0070740">
    <property type="term" value="F:tubulin-glutamic acid ligase activity"/>
    <property type="evidence" value="ECO:0007669"/>
    <property type="project" value="TreeGrafter"/>
</dbReference>
<name>A0A8D9BIF1_9HEMI</name>
<keyword evidence="1" id="KW-0436">Ligase</keyword>
<dbReference type="PANTHER" id="PTHR12241:SF161">
    <property type="entry name" value="TUBULIN POLYGLUTAMYLASE TTLL6"/>
    <property type="match status" value="1"/>
</dbReference>
<dbReference type="GO" id="GO:0005524">
    <property type="term" value="F:ATP binding"/>
    <property type="evidence" value="ECO:0007669"/>
    <property type="project" value="UniProtKB-KW"/>
</dbReference>
<reference evidence="4" key="1">
    <citation type="submission" date="2021-05" db="EMBL/GenBank/DDBJ databases">
        <authorList>
            <person name="Alioto T."/>
            <person name="Alioto T."/>
            <person name="Gomez Garrido J."/>
        </authorList>
    </citation>
    <scope>NUCLEOTIDE SEQUENCE</scope>
</reference>
<dbReference type="EMBL" id="HBUF01637821">
    <property type="protein sequence ID" value="CAG6784486.1"/>
    <property type="molecule type" value="Transcribed_RNA"/>
</dbReference>
<dbReference type="EMBL" id="HBUF01637820">
    <property type="protein sequence ID" value="CAG6784485.1"/>
    <property type="molecule type" value="Transcribed_RNA"/>
</dbReference>
<sequence length="116" mass="13807">MRHNYRTACFQLLGFDILLDDQLRPFVIEVNHSPSFHTDSSLDLEVKEQVLRDTFLLCNLTNSIRGKIQKEERLEAQRRLTKRIGEKMGSRVWSEGKKSQQWTWEKGHMGRYTHFL</sequence>
<organism evidence="4">
    <name type="scientific">Cacopsylla melanoneura</name>
    <dbReference type="NCBI Taxonomy" id="428564"/>
    <lineage>
        <taxon>Eukaryota</taxon>
        <taxon>Metazoa</taxon>
        <taxon>Ecdysozoa</taxon>
        <taxon>Arthropoda</taxon>
        <taxon>Hexapoda</taxon>
        <taxon>Insecta</taxon>
        <taxon>Pterygota</taxon>
        <taxon>Neoptera</taxon>
        <taxon>Paraneoptera</taxon>
        <taxon>Hemiptera</taxon>
        <taxon>Sternorrhyncha</taxon>
        <taxon>Psylloidea</taxon>
        <taxon>Psyllidae</taxon>
        <taxon>Psyllinae</taxon>
        <taxon>Cacopsylla</taxon>
    </lineage>
</organism>
<dbReference type="PANTHER" id="PTHR12241">
    <property type="entry name" value="TUBULIN POLYGLUTAMYLASE"/>
    <property type="match status" value="1"/>
</dbReference>
<dbReference type="Pfam" id="PF03133">
    <property type="entry name" value="TTL"/>
    <property type="match status" value="1"/>
</dbReference>
<evidence type="ECO:0000256" key="1">
    <source>
        <dbReference type="ARBA" id="ARBA00022598"/>
    </source>
</evidence>
<accession>A0A8D9BIF1</accession>
<dbReference type="GO" id="GO:0036064">
    <property type="term" value="C:ciliary basal body"/>
    <property type="evidence" value="ECO:0007669"/>
    <property type="project" value="TreeGrafter"/>
</dbReference>
<dbReference type="InterPro" id="IPR004344">
    <property type="entry name" value="TTL/TTLL_fam"/>
</dbReference>
<evidence type="ECO:0000256" key="2">
    <source>
        <dbReference type="ARBA" id="ARBA00022741"/>
    </source>
</evidence>
<keyword evidence="2" id="KW-0547">Nucleotide-binding</keyword>
<dbReference type="AlphaFoldDB" id="A0A8D9BIF1"/>
<keyword evidence="3" id="KW-0067">ATP-binding</keyword>
<proteinExistence type="predicted"/>
<dbReference type="GO" id="GO:0015631">
    <property type="term" value="F:tubulin binding"/>
    <property type="evidence" value="ECO:0007669"/>
    <property type="project" value="TreeGrafter"/>
</dbReference>
<evidence type="ECO:0000256" key="3">
    <source>
        <dbReference type="ARBA" id="ARBA00022840"/>
    </source>
</evidence>
<dbReference type="GO" id="GO:0000226">
    <property type="term" value="P:microtubule cytoskeleton organization"/>
    <property type="evidence" value="ECO:0007669"/>
    <property type="project" value="TreeGrafter"/>
</dbReference>
<dbReference type="SUPFAM" id="SSF56059">
    <property type="entry name" value="Glutathione synthetase ATP-binding domain-like"/>
    <property type="match status" value="1"/>
</dbReference>
<evidence type="ECO:0000313" key="4">
    <source>
        <dbReference type="EMBL" id="CAG6784486.1"/>
    </source>
</evidence>
<dbReference type="PROSITE" id="PS51221">
    <property type="entry name" value="TTL"/>
    <property type="match status" value="1"/>
</dbReference>
<dbReference type="Gene3D" id="3.30.470.20">
    <property type="entry name" value="ATP-grasp fold, B domain"/>
    <property type="match status" value="1"/>
</dbReference>
<protein>
    <submittedName>
        <fullName evidence="4">Tubulin polyglutamylase ttll6</fullName>
    </submittedName>
</protein>